<evidence type="ECO:0000256" key="1">
    <source>
        <dbReference type="SAM" id="MobiDB-lite"/>
    </source>
</evidence>
<reference evidence="2 3" key="1">
    <citation type="submission" date="2019-03" db="EMBL/GenBank/DDBJ databases">
        <title>Genomic Encyclopedia of Type Strains, Phase III (KMG-III): the genomes of soil and plant-associated and newly described type strains.</title>
        <authorList>
            <person name="Whitman W."/>
        </authorList>
    </citation>
    <scope>NUCLEOTIDE SEQUENCE [LARGE SCALE GENOMIC DNA]</scope>
    <source>
        <strain evidence="2 3">CECT 8976</strain>
    </source>
</reference>
<sequence>MKIVSNRPHCDVHGLFQRGRQTGMCQYIITGMVECGLDGECQHQFIPALVRAPADEQQHPLTPEEAEKILIEMWGDLLPSDQRLSVQADESEQGESGHEHGT</sequence>
<proteinExistence type="predicted"/>
<gene>
    <name evidence="2" type="ORF">DFP86_102275</name>
</gene>
<name>A0A4R7BBA9_9NEIS</name>
<dbReference type="RefSeq" id="WP_133678586.1">
    <property type="nucleotide sequence ID" value="NZ_SNZP01000002.1"/>
</dbReference>
<organism evidence="2 3">
    <name type="scientific">Paludibacterium purpuratum</name>
    <dbReference type="NCBI Taxonomy" id="1144873"/>
    <lineage>
        <taxon>Bacteria</taxon>
        <taxon>Pseudomonadati</taxon>
        <taxon>Pseudomonadota</taxon>
        <taxon>Betaproteobacteria</taxon>
        <taxon>Neisseriales</taxon>
        <taxon>Chromobacteriaceae</taxon>
        <taxon>Paludibacterium</taxon>
    </lineage>
</organism>
<dbReference type="AlphaFoldDB" id="A0A4R7BBA9"/>
<dbReference type="Proteomes" id="UP000295611">
    <property type="component" value="Unassembled WGS sequence"/>
</dbReference>
<feature type="region of interest" description="Disordered" evidence="1">
    <location>
        <begin position="81"/>
        <end position="102"/>
    </location>
</feature>
<evidence type="ECO:0000313" key="3">
    <source>
        <dbReference type="Proteomes" id="UP000295611"/>
    </source>
</evidence>
<accession>A0A4R7BBA9</accession>
<comment type="caution">
    <text evidence="2">The sequence shown here is derived from an EMBL/GenBank/DDBJ whole genome shotgun (WGS) entry which is preliminary data.</text>
</comment>
<evidence type="ECO:0000313" key="2">
    <source>
        <dbReference type="EMBL" id="TDR82161.1"/>
    </source>
</evidence>
<dbReference type="EMBL" id="SNZP01000002">
    <property type="protein sequence ID" value="TDR82161.1"/>
    <property type="molecule type" value="Genomic_DNA"/>
</dbReference>
<keyword evidence="3" id="KW-1185">Reference proteome</keyword>
<protein>
    <submittedName>
        <fullName evidence="2">Uncharacterized protein</fullName>
    </submittedName>
</protein>